<evidence type="ECO:0000313" key="1">
    <source>
        <dbReference type="EMBL" id="KAF4589784.1"/>
    </source>
</evidence>
<dbReference type="Proteomes" id="UP000562929">
    <property type="component" value="Unassembled WGS sequence"/>
</dbReference>
<sequence length="107" mass="11215">MPVLHVFKTNKVVVISIAQGVLIDRTPSGGNMVRTKSRGSYELEYEGPYVDTTAVYGSDTHDGGEAVVPPSPGPIAVVYVASKELRVGDKLGTAHGIKFTVGGDDAV</sequence>
<reference evidence="1 2" key="1">
    <citation type="journal article" date="2020" name="G3 (Bethesda)">
        <title>Genetic Underpinnings of Host Manipulation by Ophiocordyceps as Revealed by Comparative Transcriptomics.</title>
        <authorList>
            <person name="Will I."/>
            <person name="Das B."/>
            <person name="Trinh T."/>
            <person name="Brachmann A."/>
            <person name="Ohm R.A."/>
            <person name="de Bekker C."/>
        </authorList>
    </citation>
    <scope>NUCLEOTIDE SEQUENCE [LARGE SCALE GENOMIC DNA]</scope>
    <source>
        <strain evidence="1 2">EC05</strain>
    </source>
</reference>
<organism evidence="1 2">
    <name type="scientific">Ophiocordyceps camponoti-floridani</name>
    <dbReference type="NCBI Taxonomy" id="2030778"/>
    <lineage>
        <taxon>Eukaryota</taxon>
        <taxon>Fungi</taxon>
        <taxon>Dikarya</taxon>
        <taxon>Ascomycota</taxon>
        <taxon>Pezizomycotina</taxon>
        <taxon>Sordariomycetes</taxon>
        <taxon>Hypocreomycetidae</taxon>
        <taxon>Hypocreales</taxon>
        <taxon>Ophiocordycipitaceae</taxon>
        <taxon>Ophiocordyceps</taxon>
    </lineage>
</organism>
<evidence type="ECO:0000313" key="2">
    <source>
        <dbReference type="Proteomes" id="UP000562929"/>
    </source>
</evidence>
<keyword evidence="2" id="KW-1185">Reference proteome</keyword>
<dbReference type="OrthoDB" id="5417750at2759"/>
<name>A0A8H4VEH1_9HYPO</name>
<protein>
    <submittedName>
        <fullName evidence="1">Uncharacterized protein</fullName>
    </submittedName>
</protein>
<comment type="caution">
    <text evidence="1">The sequence shown here is derived from an EMBL/GenBank/DDBJ whole genome shotgun (WGS) entry which is preliminary data.</text>
</comment>
<proteinExistence type="predicted"/>
<dbReference type="EMBL" id="JAACLJ010000003">
    <property type="protein sequence ID" value="KAF4589784.1"/>
    <property type="molecule type" value="Genomic_DNA"/>
</dbReference>
<dbReference type="AlphaFoldDB" id="A0A8H4VEH1"/>
<accession>A0A8H4VEH1</accession>
<gene>
    <name evidence="1" type="ORF">GQ602_003673</name>
</gene>